<evidence type="ECO:0000256" key="8">
    <source>
        <dbReference type="PIRSR" id="PIRSR006621-2"/>
    </source>
</evidence>
<evidence type="ECO:0000313" key="11">
    <source>
        <dbReference type="WBParaSite" id="EEL_0000874101-mRNA-1"/>
    </source>
</evidence>
<feature type="binding site" evidence="8">
    <location>
        <begin position="36"/>
        <end position="38"/>
    </location>
    <ligand>
        <name>FMN</name>
        <dbReference type="ChEBI" id="CHEBI:58210"/>
    </ligand>
</feature>
<evidence type="ECO:0000256" key="1">
    <source>
        <dbReference type="ARBA" id="ARBA00001917"/>
    </source>
</evidence>
<keyword evidence="5 6" id="KW-0560">Oxidoreductase</keyword>
<keyword evidence="3 6" id="KW-0288">FMN</keyword>
<dbReference type="SUPFAM" id="SSF51395">
    <property type="entry name" value="FMN-linked oxidoreductases"/>
    <property type="match status" value="1"/>
</dbReference>
<dbReference type="Proteomes" id="UP000050640">
    <property type="component" value="Unplaced"/>
</dbReference>
<keyword evidence="2 6" id="KW-0285">Flavoprotein</keyword>
<dbReference type="InterPro" id="IPR013785">
    <property type="entry name" value="Aldolase_TIM"/>
</dbReference>
<organism evidence="10 11">
    <name type="scientific">Elaeophora elaphi</name>
    <dbReference type="NCBI Taxonomy" id="1147741"/>
    <lineage>
        <taxon>Eukaryota</taxon>
        <taxon>Metazoa</taxon>
        <taxon>Ecdysozoa</taxon>
        <taxon>Nematoda</taxon>
        <taxon>Chromadorea</taxon>
        <taxon>Rhabditida</taxon>
        <taxon>Spirurina</taxon>
        <taxon>Spiruromorpha</taxon>
        <taxon>Filarioidea</taxon>
        <taxon>Onchocercidae</taxon>
        <taxon>Elaeophora</taxon>
    </lineage>
</organism>
<comment type="cofactor">
    <cofactor evidence="1 6 8">
        <name>FMN</name>
        <dbReference type="ChEBI" id="CHEBI:58210"/>
    </cofactor>
</comment>
<dbReference type="GO" id="GO:0017150">
    <property type="term" value="F:tRNA dihydrouridine synthase activity"/>
    <property type="evidence" value="ECO:0007669"/>
    <property type="project" value="InterPro"/>
</dbReference>
<dbReference type="PROSITE" id="PS01136">
    <property type="entry name" value="UPF0034"/>
    <property type="match status" value="1"/>
</dbReference>
<dbReference type="AlphaFoldDB" id="A0A0R3S220"/>
<protein>
    <recommendedName>
        <fullName evidence="6">tRNA-dihydrouridine synthase</fullName>
        <ecNumber evidence="6">1.3.1.-</ecNumber>
    </recommendedName>
</protein>
<keyword evidence="10" id="KW-1185">Reference proteome</keyword>
<reference evidence="11" key="1">
    <citation type="submission" date="2017-02" db="UniProtKB">
        <authorList>
            <consortium name="WormBaseParasite"/>
        </authorList>
    </citation>
    <scope>IDENTIFICATION</scope>
</reference>
<comment type="similarity">
    <text evidence="6">Belongs to the dus family.</text>
</comment>
<name>A0A0R3S220_9BILA</name>
<feature type="active site" description="Proton donor" evidence="7">
    <location>
        <position position="119"/>
    </location>
</feature>
<feature type="binding site" evidence="8">
    <location>
        <position position="90"/>
    </location>
    <ligand>
        <name>FMN</name>
        <dbReference type="ChEBI" id="CHEBI:58210"/>
    </ligand>
</feature>
<evidence type="ECO:0000256" key="6">
    <source>
        <dbReference type="PIRNR" id="PIRNR006621"/>
    </source>
</evidence>
<keyword evidence="8" id="KW-0547">Nucleotide-binding</keyword>
<dbReference type="GO" id="GO:0050660">
    <property type="term" value="F:flavin adenine dinucleotide binding"/>
    <property type="evidence" value="ECO:0007669"/>
    <property type="project" value="InterPro"/>
</dbReference>
<dbReference type="PANTHER" id="PTHR11082:SF31">
    <property type="entry name" value="TRNA-DIHYDROURIDINE(20A_20B) SYNTHASE [NAD(P)+]-LIKE"/>
    <property type="match status" value="1"/>
</dbReference>
<keyword evidence="4 6" id="KW-0819">tRNA processing</keyword>
<evidence type="ECO:0000256" key="3">
    <source>
        <dbReference type="ARBA" id="ARBA00022643"/>
    </source>
</evidence>
<accession>A0A0R3S220</accession>
<dbReference type="STRING" id="1147741.A0A0R3S220"/>
<proteinExistence type="inferred from homology"/>
<dbReference type="PANTHER" id="PTHR11082">
    <property type="entry name" value="TRNA-DIHYDROURIDINE SYNTHASE"/>
    <property type="match status" value="1"/>
</dbReference>
<evidence type="ECO:0000256" key="2">
    <source>
        <dbReference type="ARBA" id="ARBA00022630"/>
    </source>
</evidence>
<dbReference type="InterPro" id="IPR001269">
    <property type="entry name" value="DUS_fam"/>
</dbReference>
<dbReference type="Pfam" id="PF01207">
    <property type="entry name" value="Dus"/>
    <property type="match status" value="1"/>
</dbReference>
<dbReference type="PIRSF" id="PIRSF006621">
    <property type="entry name" value="Dus"/>
    <property type="match status" value="1"/>
</dbReference>
<dbReference type="EC" id="1.3.1.-" evidence="6"/>
<evidence type="ECO:0000256" key="7">
    <source>
        <dbReference type="PIRSR" id="PIRSR006621-1"/>
    </source>
</evidence>
<evidence type="ECO:0000259" key="9">
    <source>
        <dbReference type="Pfam" id="PF01207"/>
    </source>
</evidence>
<dbReference type="InterPro" id="IPR018517">
    <property type="entry name" value="tRNA_hU_synthase_CS"/>
</dbReference>
<dbReference type="CDD" id="cd02801">
    <property type="entry name" value="DUS_like_FMN"/>
    <property type="match status" value="1"/>
</dbReference>
<sequence>MKNRLHDLLIGGNVGAMDITKDTYTDSDMPVFAVAPMVRYSKLPFRMLVRLYAVDVAFTPMIYAKHFIASEQCRSADFTTCPGDNPTVVQFATNEAEEFSTAAMFISRYCRGIDLNCGCPQRDVMKEGYGSSLLTDPVRIADIVATTRRRISKPDFTVTLINLLKISLVSIKIRLKPNRQLTLETCRQAERAGVSFITVHGRTPEQRSEPADYDMIKVIKSSLAIPVIANGNIKSYEQAMKVAKYTGVDGIMSADGLLENPAMFAGYTSTPKQCVADWMRLATEHGCPFDLFHQQLMFMLRSSLNSRQRTIFNGLSCYPAVFDYLSCNIFKNDIFK</sequence>
<dbReference type="Gene3D" id="3.20.20.70">
    <property type="entry name" value="Aldolase class I"/>
    <property type="match status" value="1"/>
</dbReference>
<evidence type="ECO:0000313" key="10">
    <source>
        <dbReference type="Proteomes" id="UP000050640"/>
    </source>
</evidence>
<comment type="function">
    <text evidence="6">Catalyzes the synthesis of dihydrouridine, a modified base found in the D-loop of most tRNAs.</text>
</comment>
<evidence type="ECO:0000256" key="5">
    <source>
        <dbReference type="ARBA" id="ARBA00023002"/>
    </source>
</evidence>
<feature type="domain" description="DUS-like FMN-binding" evidence="9">
    <location>
        <begin position="34"/>
        <end position="294"/>
    </location>
</feature>
<feature type="binding site" evidence="8">
    <location>
        <position position="200"/>
    </location>
    <ligand>
        <name>FMN</name>
        <dbReference type="ChEBI" id="CHEBI:58210"/>
    </ligand>
</feature>
<dbReference type="WBParaSite" id="EEL_0000874101-mRNA-1">
    <property type="protein sequence ID" value="EEL_0000874101-mRNA-1"/>
    <property type="gene ID" value="EEL_0000874101"/>
</dbReference>
<dbReference type="InterPro" id="IPR035587">
    <property type="entry name" value="DUS-like_FMN-bd"/>
</dbReference>
<evidence type="ECO:0000256" key="4">
    <source>
        <dbReference type="ARBA" id="ARBA00022694"/>
    </source>
</evidence>